<evidence type="ECO:0000256" key="1">
    <source>
        <dbReference type="SAM" id="MobiDB-lite"/>
    </source>
</evidence>
<feature type="domain" description="MATH" evidence="2">
    <location>
        <begin position="69"/>
        <end position="100"/>
    </location>
</feature>
<keyword evidence="4" id="KW-1185">Reference proteome</keyword>
<feature type="compositionally biased region" description="Basic and acidic residues" evidence="1">
    <location>
        <begin position="18"/>
        <end position="39"/>
    </location>
</feature>
<dbReference type="InterPro" id="IPR002083">
    <property type="entry name" value="MATH/TRAF_dom"/>
</dbReference>
<dbReference type="AlphaFoldDB" id="A0A835B278"/>
<organism evidence="3 4">
    <name type="scientific">Digitaria exilis</name>
    <dbReference type="NCBI Taxonomy" id="1010633"/>
    <lineage>
        <taxon>Eukaryota</taxon>
        <taxon>Viridiplantae</taxon>
        <taxon>Streptophyta</taxon>
        <taxon>Embryophyta</taxon>
        <taxon>Tracheophyta</taxon>
        <taxon>Spermatophyta</taxon>
        <taxon>Magnoliopsida</taxon>
        <taxon>Liliopsida</taxon>
        <taxon>Poales</taxon>
        <taxon>Poaceae</taxon>
        <taxon>PACMAD clade</taxon>
        <taxon>Panicoideae</taxon>
        <taxon>Panicodae</taxon>
        <taxon>Paniceae</taxon>
        <taxon>Anthephorinae</taxon>
        <taxon>Digitaria</taxon>
    </lineage>
</organism>
<evidence type="ECO:0000313" key="3">
    <source>
        <dbReference type="EMBL" id="KAF8670392.1"/>
    </source>
</evidence>
<accession>A0A835B278</accession>
<dbReference type="Proteomes" id="UP000636709">
    <property type="component" value="Unassembled WGS sequence"/>
</dbReference>
<dbReference type="PROSITE" id="PS50144">
    <property type="entry name" value="MATH"/>
    <property type="match status" value="1"/>
</dbReference>
<dbReference type="EMBL" id="JACEFO010002259">
    <property type="protein sequence ID" value="KAF8670392.1"/>
    <property type="molecule type" value="Genomic_DNA"/>
</dbReference>
<proteinExistence type="predicted"/>
<gene>
    <name evidence="3" type="ORF">HU200_050696</name>
</gene>
<evidence type="ECO:0000259" key="2">
    <source>
        <dbReference type="PROSITE" id="PS50144"/>
    </source>
</evidence>
<comment type="caution">
    <text evidence="3">The sequence shown here is derived from an EMBL/GenBank/DDBJ whole genome shotgun (WGS) entry which is preliminary data.</text>
</comment>
<evidence type="ECO:0000313" key="4">
    <source>
        <dbReference type="Proteomes" id="UP000636709"/>
    </source>
</evidence>
<sequence>MAAGNSPLTAAASTSSDRSSERTDHDSKSTNCNTEERPHALSQEQKTTDVTDNHIGLEHCCEAIHNVSLFDFIWTIEGFSLLPKLGRHFSETFDAKGLKW</sequence>
<feature type="region of interest" description="Disordered" evidence="1">
    <location>
        <begin position="1"/>
        <end position="47"/>
    </location>
</feature>
<name>A0A835B278_9POAL</name>
<protein>
    <recommendedName>
        <fullName evidence="2">MATH domain-containing protein</fullName>
    </recommendedName>
</protein>
<reference evidence="3" key="1">
    <citation type="submission" date="2020-07" db="EMBL/GenBank/DDBJ databases">
        <title>Genome sequence and genetic diversity analysis of an under-domesticated orphan crop, white fonio (Digitaria exilis).</title>
        <authorList>
            <person name="Bennetzen J.L."/>
            <person name="Chen S."/>
            <person name="Ma X."/>
            <person name="Wang X."/>
            <person name="Yssel A.E.J."/>
            <person name="Chaluvadi S.R."/>
            <person name="Johnson M."/>
            <person name="Gangashetty P."/>
            <person name="Hamidou F."/>
            <person name="Sanogo M.D."/>
            <person name="Zwaenepoel A."/>
            <person name="Wallace J."/>
            <person name="Van De Peer Y."/>
            <person name="Van Deynze A."/>
        </authorList>
    </citation>
    <scope>NUCLEOTIDE SEQUENCE</scope>
    <source>
        <tissue evidence="3">Leaves</tissue>
    </source>
</reference>